<dbReference type="EMBL" id="RCMV01000215">
    <property type="protein sequence ID" value="KAG3221538.1"/>
    <property type="molecule type" value="Genomic_DNA"/>
</dbReference>
<evidence type="ECO:0000313" key="5">
    <source>
        <dbReference type="EMBL" id="RAW23178.1"/>
    </source>
</evidence>
<dbReference type="EMBL" id="RCMI01000725">
    <property type="protein sequence ID" value="KAG2899580.1"/>
    <property type="molecule type" value="Genomic_DNA"/>
</dbReference>
<proteinExistence type="predicted"/>
<dbReference type="OrthoDB" id="165880at2759"/>
<evidence type="ECO:0000313" key="6">
    <source>
        <dbReference type="Proteomes" id="UP000251314"/>
    </source>
</evidence>
<evidence type="ECO:0000313" key="2">
    <source>
        <dbReference type="EMBL" id="KAG2940446.1"/>
    </source>
</evidence>
<organism evidence="5 6">
    <name type="scientific">Phytophthora cactorum</name>
    <dbReference type="NCBI Taxonomy" id="29920"/>
    <lineage>
        <taxon>Eukaryota</taxon>
        <taxon>Sar</taxon>
        <taxon>Stramenopiles</taxon>
        <taxon>Oomycota</taxon>
        <taxon>Peronosporomycetes</taxon>
        <taxon>Peronosporales</taxon>
        <taxon>Peronosporaceae</taxon>
        <taxon>Phytophthora</taxon>
    </lineage>
</organism>
<dbReference type="VEuPathDB" id="FungiDB:PC110_g20383"/>
<dbReference type="Proteomes" id="UP000251314">
    <property type="component" value="Unassembled WGS sequence"/>
</dbReference>
<dbReference type="Proteomes" id="UP000760860">
    <property type="component" value="Unassembled WGS sequence"/>
</dbReference>
<dbReference type="Proteomes" id="UP000736787">
    <property type="component" value="Unassembled WGS sequence"/>
</dbReference>
<dbReference type="EMBL" id="RCML01000737">
    <property type="protein sequence ID" value="KAG2970278.1"/>
    <property type="molecule type" value="Genomic_DNA"/>
</dbReference>
<accession>A0A329RIM7</accession>
<dbReference type="Proteomes" id="UP000697107">
    <property type="component" value="Unassembled WGS sequence"/>
</dbReference>
<dbReference type="Proteomes" id="UP000774804">
    <property type="component" value="Unassembled WGS sequence"/>
</dbReference>
<keyword evidence="6" id="KW-1185">Reference proteome</keyword>
<comment type="caution">
    <text evidence="5">The sequence shown here is derived from an EMBL/GenBank/DDBJ whole genome shotgun (WGS) entry which is preliminary data.</text>
</comment>
<evidence type="ECO:0000313" key="4">
    <source>
        <dbReference type="EMBL" id="KAG3221538.1"/>
    </source>
</evidence>
<dbReference type="EMBL" id="RCMK01000257">
    <property type="protein sequence ID" value="KAG2940446.1"/>
    <property type="molecule type" value="Genomic_DNA"/>
</dbReference>
<evidence type="ECO:0000313" key="3">
    <source>
        <dbReference type="EMBL" id="KAG2970278.1"/>
    </source>
</evidence>
<gene>
    <name evidence="5" type="ORF">PC110_g20383</name>
    <name evidence="1" type="ORF">PC115_g16493</name>
    <name evidence="2" type="ORF">PC117_g10509</name>
    <name evidence="3" type="ORF">PC118_g16977</name>
    <name evidence="4" type="ORF">PC129_g7725</name>
</gene>
<dbReference type="EMBL" id="MJFZ01001116">
    <property type="protein sequence ID" value="RAW23178.1"/>
    <property type="molecule type" value="Genomic_DNA"/>
</dbReference>
<dbReference type="AlphaFoldDB" id="A0A329RIM7"/>
<name>A0A329RIM7_9STRA</name>
<reference evidence="5 6" key="1">
    <citation type="submission" date="2018-01" db="EMBL/GenBank/DDBJ databases">
        <title>Draft genome of the strawberry crown rot pathogen Phytophthora cactorum.</title>
        <authorList>
            <person name="Armitage A.D."/>
            <person name="Lysoe E."/>
            <person name="Nellist C.F."/>
            <person name="Harrison R.J."/>
            <person name="Brurberg M.B."/>
        </authorList>
    </citation>
    <scope>NUCLEOTIDE SEQUENCE [LARGE SCALE GENOMIC DNA]</scope>
    <source>
        <strain evidence="5 6">10300</strain>
    </source>
</reference>
<evidence type="ECO:0000313" key="1">
    <source>
        <dbReference type="EMBL" id="KAG2899580.1"/>
    </source>
</evidence>
<protein>
    <submittedName>
        <fullName evidence="5">Uncharacterized protein</fullName>
    </submittedName>
</protein>
<reference evidence="1" key="2">
    <citation type="submission" date="2018-10" db="EMBL/GenBank/DDBJ databases">
        <title>Effector identification in a new, highly contiguous assembly of the strawberry crown rot pathogen Phytophthora cactorum.</title>
        <authorList>
            <person name="Armitage A.D."/>
            <person name="Nellist C.F."/>
            <person name="Bates H."/>
            <person name="Vickerstaff R.J."/>
            <person name="Harrison R.J."/>
        </authorList>
    </citation>
    <scope>NUCLEOTIDE SEQUENCE</scope>
    <source>
        <strain evidence="1">4032</strain>
        <strain evidence="2">4040</strain>
        <strain evidence="3">P415</strain>
        <strain evidence="4">P421</strain>
    </source>
</reference>
<sequence>MADWLANYAMDHKRSVVIYADEGQTQHQLTEGIQRLMWVNISQWTEAGMPSEVLGTMDRCSE</sequence>